<evidence type="ECO:0000256" key="1">
    <source>
        <dbReference type="SAM" id="MobiDB-lite"/>
    </source>
</evidence>
<organism evidence="2 3">
    <name type="scientific">Gonapodya prolifera (strain JEL478)</name>
    <name type="common">Monoblepharis prolifera</name>
    <dbReference type="NCBI Taxonomy" id="1344416"/>
    <lineage>
        <taxon>Eukaryota</taxon>
        <taxon>Fungi</taxon>
        <taxon>Fungi incertae sedis</taxon>
        <taxon>Chytridiomycota</taxon>
        <taxon>Chytridiomycota incertae sedis</taxon>
        <taxon>Monoblepharidomycetes</taxon>
        <taxon>Monoblepharidales</taxon>
        <taxon>Gonapodyaceae</taxon>
        <taxon>Gonapodya</taxon>
    </lineage>
</organism>
<sequence length="208" mass="21664">MYVYSVCGQADETSSLDQGMGDTGNIQEHRNISNAEFNAIVRSAVALAETSVEEMTGPHQSLAPHPGPLPPTVSHVNKRAFNGAKCMAVAERRTCSIGKELMGRLGSMKGKTALPNPSTDGIVANQLGLSISVKSTAAPLGSRTVNVAARSFEGDYGDSAAGAAELHSVVGLHARGYVKDRPGLPQKGYGGSGGSHNQSLRPETYSNN</sequence>
<dbReference type="EMBL" id="KQ965788">
    <property type="protein sequence ID" value="KXS12379.1"/>
    <property type="molecule type" value="Genomic_DNA"/>
</dbReference>
<accession>A0A139A6U1</accession>
<proteinExistence type="predicted"/>
<protein>
    <submittedName>
        <fullName evidence="2">Uncharacterized protein</fullName>
    </submittedName>
</protein>
<evidence type="ECO:0000313" key="3">
    <source>
        <dbReference type="Proteomes" id="UP000070544"/>
    </source>
</evidence>
<gene>
    <name evidence="2" type="ORF">M427DRAFT_46324</name>
</gene>
<evidence type="ECO:0000313" key="2">
    <source>
        <dbReference type="EMBL" id="KXS12379.1"/>
    </source>
</evidence>
<dbReference type="Proteomes" id="UP000070544">
    <property type="component" value="Unassembled WGS sequence"/>
</dbReference>
<feature type="region of interest" description="Disordered" evidence="1">
    <location>
        <begin position="181"/>
        <end position="208"/>
    </location>
</feature>
<name>A0A139A6U1_GONPJ</name>
<dbReference type="AlphaFoldDB" id="A0A139A6U1"/>
<reference evidence="2 3" key="1">
    <citation type="journal article" date="2015" name="Genome Biol. Evol.">
        <title>Phylogenomic analyses indicate that early fungi evolved digesting cell walls of algal ancestors of land plants.</title>
        <authorList>
            <person name="Chang Y."/>
            <person name="Wang S."/>
            <person name="Sekimoto S."/>
            <person name="Aerts A.L."/>
            <person name="Choi C."/>
            <person name="Clum A."/>
            <person name="LaButti K.M."/>
            <person name="Lindquist E.A."/>
            <person name="Yee Ngan C."/>
            <person name="Ohm R.A."/>
            <person name="Salamov A.A."/>
            <person name="Grigoriev I.V."/>
            <person name="Spatafora J.W."/>
            <person name="Berbee M.L."/>
        </authorList>
    </citation>
    <scope>NUCLEOTIDE SEQUENCE [LARGE SCALE GENOMIC DNA]</scope>
    <source>
        <strain evidence="2 3">JEL478</strain>
    </source>
</reference>
<keyword evidence="3" id="KW-1185">Reference proteome</keyword>
<feature type="compositionally biased region" description="Polar residues" evidence="1">
    <location>
        <begin position="195"/>
        <end position="208"/>
    </location>
</feature>